<protein>
    <submittedName>
        <fullName evidence="2">Uncharacterized protein</fullName>
    </submittedName>
</protein>
<reference evidence="2 3" key="1">
    <citation type="submission" date="2014-07" db="EMBL/GenBank/DDBJ databases">
        <title>Epilithonimonas lactis LMG 22401 Genome.</title>
        <authorList>
            <person name="Pipes S.E."/>
            <person name="Stropko S.J."/>
        </authorList>
    </citation>
    <scope>NUCLEOTIDE SEQUENCE [LARGE SCALE GENOMIC DNA]</scope>
    <source>
        <strain evidence="2 3">LMG 24401</strain>
    </source>
</reference>
<feature type="signal peptide" evidence="1">
    <location>
        <begin position="1"/>
        <end position="22"/>
    </location>
</feature>
<sequence length="397" mass="43453">MKRSLTAEVFLLLAFLSHNVLSAQRRPDAIFGDHNGYWTSQTKTTPTPVVIPNDNNNIIGFTVGGTTYTTGVNDQAVRQRIPSAILENYRSFPVSFSVLNRESNFLIGMPRFVNKVEQTQTVSPSLPCDSSLGYYLRDGLNGLNIATAVFNIPAQDLNFLVNVLADINPTCIDDNIPDIVVTQVGEPANTTAGSDIFRFTDSNGTTVGNPITINFSTVDPSGEALWNFYSAGVASCPYPMYTSFSNTKRDIRMLTFKLSDFGITLDNYRSATKFVQKLSGQSDVAFSAYSTRSMSMYCLENAVSSGNALDTKIGITSQGRAGEDNSNNNWPMVRKGGYLALESNTKPFVPTRISTAELVNITNPVGGMMVYDTTANCLKIYVNSSIGWRCYNKKTCP</sequence>
<organism evidence="2 3">
    <name type="scientific">Epilithonimonas lactis</name>
    <dbReference type="NCBI Taxonomy" id="421072"/>
    <lineage>
        <taxon>Bacteria</taxon>
        <taxon>Pseudomonadati</taxon>
        <taxon>Bacteroidota</taxon>
        <taxon>Flavobacteriia</taxon>
        <taxon>Flavobacteriales</taxon>
        <taxon>Weeksellaceae</taxon>
        <taxon>Chryseobacterium group</taxon>
        <taxon>Epilithonimonas</taxon>
    </lineage>
</organism>
<keyword evidence="3" id="KW-1185">Reference proteome</keyword>
<dbReference type="OrthoDB" id="643861at2"/>
<name>A0A085BG82_9FLAO</name>
<dbReference type="eggNOG" id="ENOG503136V">
    <property type="taxonomic scope" value="Bacteria"/>
</dbReference>
<proteinExistence type="predicted"/>
<dbReference type="RefSeq" id="WP_034977609.1">
    <property type="nucleotide sequence ID" value="NZ_FOFI01000001.1"/>
</dbReference>
<dbReference type="Proteomes" id="UP000028623">
    <property type="component" value="Unassembled WGS sequence"/>
</dbReference>
<evidence type="ECO:0000313" key="2">
    <source>
        <dbReference type="EMBL" id="KFC21477.1"/>
    </source>
</evidence>
<feature type="chain" id="PRO_5001786894" evidence="1">
    <location>
        <begin position="23"/>
        <end position="397"/>
    </location>
</feature>
<accession>A0A085BG82</accession>
<evidence type="ECO:0000313" key="3">
    <source>
        <dbReference type="Proteomes" id="UP000028623"/>
    </source>
</evidence>
<keyword evidence="1" id="KW-0732">Signal</keyword>
<dbReference type="STRING" id="421072.SAMN04488097_0905"/>
<dbReference type="EMBL" id="JPLY01000004">
    <property type="protein sequence ID" value="KFC21477.1"/>
    <property type="molecule type" value="Genomic_DNA"/>
</dbReference>
<dbReference type="AlphaFoldDB" id="A0A085BG82"/>
<evidence type="ECO:0000256" key="1">
    <source>
        <dbReference type="SAM" id="SignalP"/>
    </source>
</evidence>
<gene>
    <name evidence="2" type="ORF">IO89_14980</name>
</gene>
<comment type="caution">
    <text evidence="2">The sequence shown here is derived from an EMBL/GenBank/DDBJ whole genome shotgun (WGS) entry which is preliminary data.</text>
</comment>